<organism evidence="1 2">
    <name type="scientific">Avena sativa</name>
    <name type="common">Oat</name>
    <dbReference type="NCBI Taxonomy" id="4498"/>
    <lineage>
        <taxon>Eukaryota</taxon>
        <taxon>Viridiplantae</taxon>
        <taxon>Streptophyta</taxon>
        <taxon>Embryophyta</taxon>
        <taxon>Tracheophyta</taxon>
        <taxon>Spermatophyta</taxon>
        <taxon>Magnoliopsida</taxon>
        <taxon>Liliopsida</taxon>
        <taxon>Poales</taxon>
        <taxon>Poaceae</taxon>
        <taxon>BOP clade</taxon>
        <taxon>Pooideae</taxon>
        <taxon>Poodae</taxon>
        <taxon>Poeae</taxon>
        <taxon>Poeae Chloroplast Group 1 (Aveneae type)</taxon>
        <taxon>Aveninae</taxon>
        <taxon>Avena</taxon>
    </lineage>
</organism>
<protein>
    <submittedName>
        <fullName evidence="1">Uncharacterized protein</fullName>
    </submittedName>
</protein>
<dbReference type="Proteomes" id="UP001732700">
    <property type="component" value="Chromosome 5D"/>
</dbReference>
<name>A0ACD5Y555_AVESA</name>
<evidence type="ECO:0000313" key="1">
    <source>
        <dbReference type="EnsemblPlants" id="AVESA.00010b.r2.5DG0943790.2.CDS"/>
    </source>
</evidence>
<proteinExistence type="predicted"/>
<reference evidence="1" key="1">
    <citation type="submission" date="2021-05" db="EMBL/GenBank/DDBJ databases">
        <authorList>
            <person name="Scholz U."/>
            <person name="Mascher M."/>
            <person name="Fiebig A."/>
        </authorList>
    </citation>
    <scope>NUCLEOTIDE SEQUENCE [LARGE SCALE GENOMIC DNA]</scope>
</reference>
<keyword evidence="2" id="KW-1185">Reference proteome</keyword>
<accession>A0ACD5Y555</accession>
<sequence>MAEYDEEGLAVAAAKILLSLRTRKLTRWPDWILPPSAEELAAAAKRPSAEPEVELPPLPEGWPKRPRGPLRVRESGWSLSLDGLLARLWQPAPAARSAAYSSEEERAWSPSPARVRKAKREPLAAARRPDSASGSGTSTSTSGERARLPRVSVKVGGRKEAFMAAPSPETPFDYAAAARSGASSSGDQGASRSGAPPSSGDEAWSSSPTTKRARTGVHGPAPQDAAVAAAVKVEVPKMEENSRDEKGHLLFDLNEEIGMAEW</sequence>
<reference evidence="1" key="2">
    <citation type="submission" date="2025-09" db="UniProtKB">
        <authorList>
            <consortium name="EnsemblPlants"/>
        </authorList>
    </citation>
    <scope>IDENTIFICATION</scope>
</reference>
<dbReference type="EnsemblPlants" id="AVESA.00010b.r2.5DG0943790.2">
    <property type="protein sequence ID" value="AVESA.00010b.r2.5DG0943790.2.CDS"/>
    <property type="gene ID" value="AVESA.00010b.r2.5DG0943790"/>
</dbReference>
<evidence type="ECO:0000313" key="2">
    <source>
        <dbReference type="Proteomes" id="UP001732700"/>
    </source>
</evidence>